<dbReference type="InterPro" id="IPR050107">
    <property type="entry name" value="ABC_carbohydrate_import_ATPase"/>
</dbReference>
<dbReference type="PROSITE" id="PS00211">
    <property type="entry name" value="ABC_TRANSPORTER_1"/>
    <property type="match status" value="1"/>
</dbReference>
<name>E8N2G8_ANATU</name>
<keyword evidence="11" id="KW-1185">Reference proteome</keyword>
<evidence type="ECO:0000256" key="8">
    <source>
        <dbReference type="ARBA" id="ARBA00023136"/>
    </source>
</evidence>
<dbReference type="PANTHER" id="PTHR43790:SF9">
    <property type="entry name" value="GALACTOFURANOSE TRANSPORTER ATP-BINDING PROTEIN YTFR"/>
    <property type="match status" value="1"/>
</dbReference>
<dbReference type="EMBL" id="AP012029">
    <property type="protein sequence ID" value="BAJ62774.1"/>
    <property type="molecule type" value="Genomic_DNA"/>
</dbReference>
<dbReference type="CDD" id="cd03216">
    <property type="entry name" value="ABC_Carb_Monos_I"/>
    <property type="match status" value="1"/>
</dbReference>
<dbReference type="CDD" id="cd03215">
    <property type="entry name" value="ABC_Carb_Monos_II"/>
    <property type="match status" value="1"/>
</dbReference>
<comment type="subcellular location">
    <subcellularLocation>
        <location evidence="1">Cell membrane</location>
        <topology evidence="1">Peripheral membrane protein</topology>
    </subcellularLocation>
</comment>
<dbReference type="KEGG" id="atm:ANT_07400"/>
<evidence type="ECO:0000313" key="11">
    <source>
        <dbReference type="Proteomes" id="UP000008922"/>
    </source>
</evidence>
<dbReference type="Pfam" id="PF00005">
    <property type="entry name" value="ABC_tran"/>
    <property type="match status" value="2"/>
</dbReference>
<accession>E8N2G8</accession>
<dbReference type="SUPFAM" id="SSF52540">
    <property type="entry name" value="P-loop containing nucleoside triphosphate hydrolases"/>
    <property type="match status" value="2"/>
</dbReference>
<dbReference type="Gene3D" id="3.40.50.300">
    <property type="entry name" value="P-loop containing nucleotide triphosphate hydrolases"/>
    <property type="match status" value="2"/>
</dbReference>
<organism evidence="10 11">
    <name type="scientific">Anaerolinea thermophila (strain DSM 14523 / JCM 11388 / NBRC 100420 / UNI-1)</name>
    <dbReference type="NCBI Taxonomy" id="926569"/>
    <lineage>
        <taxon>Bacteria</taxon>
        <taxon>Bacillati</taxon>
        <taxon>Chloroflexota</taxon>
        <taxon>Anaerolineae</taxon>
        <taxon>Anaerolineales</taxon>
        <taxon>Anaerolineaceae</taxon>
        <taxon>Anaerolinea</taxon>
    </lineage>
</organism>
<keyword evidence="5" id="KW-0547">Nucleotide-binding</keyword>
<dbReference type="HOGENOM" id="CLU_000604_92_0_0"/>
<dbReference type="InterPro" id="IPR003593">
    <property type="entry name" value="AAA+_ATPase"/>
</dbReference>
<evidence type="ECO:0000256" key="6">
    <source>
        <dbReference type="ARBA" id="ARBA00022840"/>
    </source>
</evidence>
<evidence type="ECO:0000256" key="7">
    <source>
        <dbReference type="ARBA" id="ARBA00022967"/>
    </source>
</evidence>
<protein>
    <submittedName>
        <fullName evidence="10">ABC transporter ATP-binding protein</fullName>
    </submittedName>
</protein>
<dbReference type="AlphaFoldDB" id="E8N2G8"/>
<dbReference type="STRING" id="926569.ANT_07400"/>
<dbReference type="SMART" id="SM00382">
    <property type="entry name" value="AAA"/>
    <property type="match status" value="2"/>
</dbReference>
<dbReference type="InterPro" id="IPR017871">
    <property type="entry name" value="ABC_transporter-like_CS"/>
</dbReference>
<evidence type="ECO:0000256" key="3">
    <source>
        <dbReference type="ARBA" id="ARBA00022475"/>
    </source>
</evidence>
<dbReference type="InterPro" id="IPR027417">
    <property type="entry name" value="P-loop_NTPase"/>
</dbReference>
<sequence length="529" mass="59585">MGEACASPIFLNFFSRAKVMDSNLIEMRHIVKVYPPNVLALDDVTVDFRRGEIHSIVGENGAGKSTLMKVLYGITHPNSGEIVYNGKAVHFREPGEAIAAGIGMVHQEIVLIPEYTVWENIVLGVEPVNWLGKIDRRRARQRVQQKIDEFQFNLDPDARVEDISVAARQKVEILTLLYRNVEVLILDEPTAVLTPQEIPQLFAELNRLRDSGHTILFISHRLEEVLELSDRITVMRRGKKVETVPATETSRQELARMMVGREVIFTSRRTPQHPGEPVLQVEHLTLREDHGRTRLDDLNFEVRAGEIVGVAGVEGNGQFELVNTLMGIQKPTSGRILIHGQDITHSDILERRRFISFVPQDRGKMGASLPAPVWENAIMTHHRLNPQLSGWKGLLLNTRYARQFTRQLIDAFSVVLPSPQAPFRTLSGGNQQKVIVGRELMLQSDFVLLDQPTRGLDVGSMEYIHDQVLRIRSEGRAVLMISADLEEIFLLADRILVLYRGKIVGNLPVERTNPQEVGALMLGGQHESP</sequence>
<proteinExistence type="predicted"/>
<dbReference type="GO" id="GO:0016887">
    <property type="term" value="F:ATP hydrolysis activity"/>
    <property type="evidence" value="ECO:0007669"/>
    <property type="project" value="InterPro"/>
</dbReference>
<dbReference type="OrthoDB" id="9771863at2"/>
<dbReference type="Proteomes" id="UP000008922">
    <property type="component" value="Chromosome"/>
</dbReference>
<feature type="domain" description="ABC transporter" evidence="9">
    <location>
        <begin position="25"/>
        <end position="262"/>
    </location>
</feature>
<evidence type="ECO:0000313" key="10">
    <source>
        <dbReference type="EMBL" id="BAJ62774.1"/>
    </source>
</evidence>
<evidence type="ECO:0000256" key="5">
    <source>
        <dbReference type="ARBA" id="ARBA00022741"/>
    </source>
</evidence>
<dbReference type="GO" id="GO:0005524">
    <property type="term" value="F:ATP binding"/>
    <property type="evidence" value="ECO:0007669"/>
    <property type="project" value="UniProtKB-KW"/>
</dbReference>
<gene>
    <name evidence="10" type="ordered locus">ANT_07400</name>
</gene>
<evidence type="ECO:0000256" key="1">
    <source>
        <dbReference type="ARBA" id="ARBA00004202"/>
    </source>
</evidence>
<dbReference type="InParanoid" id="E8N2G8"/>
<feature type="domain" description="ABC transporter" evidence="9">
    <location>
        <begin position="279"/>
        <end position="525"/>
    </location>
</feature>
<keyword evidence="3" id="KW-1003">Cell membrane</keyword>
<keyword evidence="4" id="KW-0677">Repeat</keyword>
<keyword evidence="7" id="KW-1278">Translocase</keyword>
<reference evidence="10 11" key="1">
    <citation type="submission" date="2010-12" db="EMBL/GenBank/DDBJ databases">
        <title>Whole genome sequence of Anaerolinea thermophila UNI-1.</title>
        <authorList>
            <person name="Narita-Yamada S."/>
            <person name="Kishi E."/>
            <person name="Watanabe Y."/>
            <person name="Takasaki K."/>
            <person name="Ankai A."/>
            <person name="Oguchi A."/>
            <person name="Fukui S."/>
            <person name="Takahashi M."/>
            <person name="Yashiro I."/>
            <person name="Hosoyama A."/>
            <person name="Sekiguchi Y."/>
            <person name="Hanada S."/>
            <person name="Fujita N."/>
        </authorList>
    </citation>
    <scope>NUCLEOTIDE SEQUENCE [LARGE SCALE GENOMIC DNA]</scope>
    <source>
        <strain evidence="11">DSM 14523 / JCM 11388 / NBRC 100420 / UNI-1</strain>
    </source>
</reference>
<dbReference type="PANTHER" id="PTHR43790">
    <property type="entry name" value="CARBOHYDRATE TRANSPORT ATP-BINDING PROTEIN MG119-RELATED"/>
    <property type="match status" value="1"/>
</dbReference>
<keyword evidence="8" id="KW-0472">Membrane</keyword>
<keyword evidence="2" id="KW-0813">Transport</keyword>
<dbReference type="InterPro" id="IPR003439">
    <property type="entry name" value="ABC_transporter-like_ATP-bd"/>
</dbReference>
<dbReference type="eggNOG" id="COG3845">
    <property type="taxonomic scope" value="Bacteria"/>
</dbReference>
<evidence type="ECO:0000259" key="9">
    <source>
        <dbReference type="PROSITE" id="PS50893"/>
    </source>
</evidence>
<dbReference type="GO" id="GO:0005886">
    <property type="term" value="C:plasma membrane"/>
    <property type="evidence" value="ECO:0007669"/>
    <property type="project" value="UniProtKB-SubCell"/>
</dbReference>
<evidence type="ECO:0000256" key="2">
    <source>
        <dbReference type="ARBA" id="ARBA00022448"/>
    </source>
</evidence>
<evidence type="ECO:0000256" key="4">
    <source>
        <dbReference type="ARBA" id="ARBA00022737"/>
    </source>
</evidence>
<dbReference type="PROSITE" id="PS50893">
    <property type="entry name" value="ABC_TRANSPORTER_2"/>
    <property type="match status" value="2"/>
</dbReference>
<keyword evidence="6 10" id="KW-0067">ATP-binding</keyword>
<dbReference type="FunFam" id="3.40.50.300:FF:000127">
    <property type="entry name" value="Ribose import ATP-binding protein RbsA"/>
    <property type="match status" value="1"/>
</dbReference>